<feature type="compositionally biased region" description="Basic and acidic residues" evidence="1">
    <location>
        <begin position="177"/>
        <end position="186"/>
    </location>
</feature>
<sequence length="215" mass="21598">MNRRAPRAAALGALLLSPVALSACSAGQVSQTANSEQQLGVNADAEGVVLRGLQLPYPTGGEYPAGSDARLIGAIVNETQTDDTLVSVTGPDFTDVEVVDPAAEPAADGSTGGTGSSLDLTVPAGEALLLGGGDGPAVTLVGLSSSVGVSQYVPVTFTFEEAGEVTLDVPVGNPVRDLPRGEQFDFHEEEGGEEGGETGSEPTEPGSESSESADE</sequence>
<name>A0A562IXQ7_9ACTN</name>
<accession>A0A562IXQ7</accession>
<evidence type="ECO:0000313" key="3">
    <source>
        <dbReference type="EMBL" id="TWH75620.1"/>
    </source>
</evidence>
<dbReference type="SUPFAM" id="SSF110087">
    <property type="entry name" value="DR1885-like metal-binding protein"/>
    <property type="match status" value="1"/>
</dbReference>
<proteinExistence type="predicted"/>
<reference evidence="3 4" key="1">
    <citation type="submission" date="2019-07" db="EMBL/GenBank/DDBJ databases">
        <title>R&amp;d 2014.</title>
        <authorList>
            <person name="Klenk H.-P."/>
        </authorList>
    </citation>
    <scope>NUCLEOTIDE SEQUENCE [LARGE SCALE GENOMIC DNA]</scope>
    <source>
        <strain evidence="3 4">DSM 45764</strain>
    </source>
</reference>
<dbReference type="PROSITE" id="PS51257">
    <property type="entry name" value="PROKAR_LIPOPROTEIN"/>
    <property type="match status" value="1"/>
</dbReference>
<organism evidence="3 4">
    <name type="scientific">Modestobacter roseus</name>
    <dbReference type="NCBI Taxonomy" id="1181884"/>
    <lineage>
        <taxon>Bacteria</taxon>
        <taxon>Bacillati</taxon>
        <taxon>Actinomycetota</taxon>
        <taxon>Actinomycetes</taxon>
        <taxon>Geodermatophilales</taxon>
        <taxon>Geodermatophilaceae</taxon>
        <taxon>Modestobacter</taxon>
    </lineage>
</organism>
<gene>
    <name evidence="3" type="ORF">JD78_04183</name>
</gene>
<dbReference type="Gene3D" id="2.60.40.1890">
    <property type="entry name" value="PCu(A)C copper chaperone"/>
    <property type="match status" value="1"/>
</dbReference>
<feature type="compositionally biased region" description="Low complexity" evidence="1">
    <location>
        <begin position="199"/>
        <end position="215"/>
    </location>
</feature>
<protein>
    <submittedName>
        <fullName evidence="3">Copper(I)-binding protein</fullName>
    </submittedName>
</protein>
<dbReference type="InterPro" id="IPR007410">
    <property type="entry name" value="LpqE-like"/>
</dbReference>
<keyword evidence="2" id="KW-0732">Signal</keyword>
<dbReference type="Proteomes" id="UP000321490">
    <property type="component" value="Unassembled WGS sequence"/>
</dbReference>
<dbReference type="Pfam" id="PF04314">
    <property type="entry name" value="PCuAC"/>
    <property type="match status" value="1"/>
</dbReference>
<dbReference type="EMBL" id="VLKF01000001">
    <property type="protein sequence ID" value="TWH75620.1"/>
    <property type="molecule type" value="Genomic_DNA"/>
</dbReference>
<dbReference type="AlphaFoldDB" id="A0A562IXQ7"/>
<evidence type="ECO:0000313" key="4">
    <source>
        <dbReference type="Proteomes" id="UP000321490"/>
    </source>
</evidence>
<evidence type="ECO:0000256" key="1">
    <source>
        <dbReference type="SAM" id="MobiDB-lite"/>
    </source>
</evidence>
<feature type="signal peptide" evidence="2">
    <location>
        <begin position="1"/>
        <end position="22"/>
    </location>
</feature>
<evidence type="ECO:0000256" key="2">
    <source>
        <dbReference type="SAM" id="SignalP"/>
    </source>
</evidence>
<comment type="caution">
    <text evidence="3">The sequence shown here is derived from an EMBL/GenBank/DDBJ whole genome shotgun (WGS) entry which is preliminary data.</text>
</comment>
<dbReference type="InterPro" id="IPR036182">
    <property type="entry name" value="PCuAC_sf"/>
</dbReference>
<feature type="chain" id="PRO_5038458170" evidence="2">
    <location>
        <begin position="23"/>
        <end position="215"/>
    </location>
</feature>
<dbReference type="RefSeq" id="WP_166521372.1">
    <property type="nucleotide sequence ID" value="NZ_JABGDC010000221.1"/>
</dbReference>
<feature type="compositionally biased region" description="Acidic residues" evidence="1">
    <location>
        <begin position="187"/>
        <end position="196"/>
    </location>
</feature>
<feature type="region of interest" description="Disordered" evidence="1">
    <location>
        <begin position="172"/>
        <end position="215"/>
    </location>
</feature>
<keyword evidence="4" id="KW-1185">Reference proteome</keyword>